<reference evidence="4" key="1">
    <citation type="submission" date="2022-11" db="UniProtKB">
        <authorList>
            <consortium name="WormBaseParasite"/>
        </authorList>
    </citation>
    <scope>IDENTIFICATION</scope>
</reference>
<sequence>MDSTTDESEDEIKPNHQKEEEEEVATPEVSSEQITEIKRTLKTDFDKYNIFTVILEKDKGFDDSSVGLILTAAITQSESYITIQRVIIGSIADKSDKLQKGDRIFFVQGESTSHLTASEAREIIKQPAPRVHLIVGRYAKAIVVGSDANSREAVPTFTDDPATLKYSPDSIKVVLRKSDLGCGIAMDGGFASRYGNRPIVVKKIFSVGEAARDGRLKLGDQISAINGISMEGKTQLDAWKILKSCPEGNVEFVVYKRID</sequence>
<feature type="domain" description="PDZ" evidence="2">
    <location>
        <begin position="172"/>
        <end position="244"/>
    </location>
</feature>
<keyword evidence="3" id="KW-1185">Reference proteome</keyword>
<evidence type="ECO:0000313" key="4">
    <source>
        <dbReference type="WBParaSite" id="PSU_v2.g12561.t1"/>
    </source>
</evidence>
<dbReference type="SMART" id="SM00228">
    <property type="entry name" value="PDZ"/>
    <property type="match status" value="2"/>
</dbReference>
<dbReference type="InterPro" id="IPR036034">
    <property type="entry name" value="PDZ_sf"/>
</dbReference>
<dbReference type="PANTHER" id="PTHR11324:SF16">
    <property type="entry name" value="PDZ DOMAIN-CONTAINING PROTEIN 2"/>
    <property type="match status" value="1"/>
</dbReference>
<dbReference type="WBParaSite" id="PSU_v2.g12561.t1">
    <property type="protein sequence ID" value="PSU_v2.g12561.t1"/>
    <property type="gene ID" value="PSU_v2.g12561"/>
</dbReference>
<feature type="domain" description="PDZ" evidence="2">
    <location>
        <begin position="52"/>
        <end position="139"/>
    </location>
</feature>
<feature type="region of interest" description="Disordered" evidence="1">
    <location>
        <begin position="1"/>
        <end position="32"/>
    </location>
</feature>
<name>A0A914XZC1_9BILA</name>
<dbReference type="SUPFAM" id="SSF50156">
    <property type="entry name" value="PDZ domain-like"/>
    <property type="match status" value="2"/>
</dbReference>
<dbReference type="Proteomes" id="UP000887577">
    <property type="component" value="Unplaced"/>
</dbReference>
<dbReference type="AlphaFoldDB" id="A0A914XZC1"/>
<evidence type="ECO:0000256" key="1">
    <source>
        <dbReference type="SAM" id="MobiDB-lite"/>
    </source>
</evidence>
<dbReference type="CDD" id="cd00136">
    <property type="entry name" value="PDZ_canonical"/>
    <property type="match status" value="1"/>
</dbReference>
<evidence type="ECO:0000313" key="3">
    <source>
        <dbReference type="Proteomes" id="UP000887577"/>
    </source>
</evidence>
<evidence type="ECO:0000259" key="2">
    <source>
        <dbReference type="PROSITE" id="PS50106"/>
    </source>
</evidence>
<dbReference type="PANTHER" id="PTHR11324">
    <property type="entry name" value="IL16-RELATED"/>
    <property type="match status" value="1"/>
</dbReference>
<accession>A0A914XZC1</accession>
<dbReference type="PROSITE" id="PS50106">
    <property type="entry name" value="PDZ"/>
    <property type="match status" value="2"/>
</dbReference>
<organism evidence="3 4">
    <name type="scientific">Panagrolaimus superbus</name>
    <dbReference type="NCBI Taxonomy" id="310955"/>
    <lineage>
        <taxon>Eukaryota</taxon>
        <taxon>Metazoa</taxon>
        <taxon>Ecdysozoa</taxon>
        <taxon>Nematoda</taxon>
        <taxon>Chromadorea</taxon>
        <taxon>Rhabditida</taxon>
        <taxon>Tylenchina</taxon>
        <taxon>Panagrolaimomorpha</taxon>
        <taxon>Panagrolaimoidea</taxon>
        <taxon>Panagrolaimidae</taxon>
        <taxon>Panagrolaimus</taxon>
    </lineage>
</organism>
<dbReference type="Gene3D" id="2.30.42.10">
    <property type="match status" value="2"/>
</dbReference>
<feature type="compositionally biased region" description="Acidic residues" evidence="1">
    <location>
        <begin position="1"/>
        <end position="10"/>
    </location>
</feature>
<proteinExistence type="predicted"/>
<dbReference type="InterPro" id="IPR001478">
    <property type="entry name" value="PDZ"/>
</dbReference>
<dbReference type="Pfam" id="PF00595">
    <property type="entry name" value="PDZ"/>
    <property type="match status" value="2"/>
</dbReference>
<protein>
    <submittedName>
        <fullName evidence="4">PDZ domain-containing protein</fullName>
    </submittedName>
</protein>